<comment type="caution">
    <text evidence="9">The sequence shown here is derived from an EMBL/GenBank/DDBJ whole genome shotgun (WGS) entry which is preliminary data.</text>
</comment>
<dbReference type="PIRSF" id="PIRSF000189">
    <property type="entry name" value="D-aa_oxidase"/>
    <property type="match status" value="1"/>
</dbReference>
<keyword evidence="5" id="KW-0560">Oxidoreductase</keyword>
<feature type="domain" description="FAD dependent oxidoreductase" evidence="8">
    <location>
        <begin position="21"/>
        <end position="391"/>
    </location>
</feature>
<feature type="region of interest" description="Disordered" evidence="7">
    <location>
        <begin position="405"/>
        <end position="426"/>
    </location>
</feature>
<dbReference type="Proteomes" id="UP000319257">
    <property type="component" value="Unassembled WGS sequence"/>
</dbReference>
<evidence type="ECO:0000259" key="8">
    <source>
        <dbReference type="Pfam" id="PF01266"/>
    </source>
</evidence>
<dbReference type="InterPro" id="IPR023209">
    <property type="entry name" value="DAO"/>
</dbReference>
<dbReference type="SUPFAM" id="SSF51971">
    <property type="entry name" value="Nucleotide-binding domain"/>
    <property type="match status" value="1"/>
</dbReference>
<feature type="binding site" evidence="6">
    <location>
        <position position="378"/>
    </location>
    <ligand>
        <name>D-dopa</name>
        <dbReference type="ChEBI" id="CHEBI:149689"/>
    </ligand>
</feature>
<sequence>MENKISFHPKPLINPYIGSPRILVIGGGVTGLVTSWALLDRGYHVTVLAKEWASYGEGPRLTSQIAGALWEYPPAVCGQHTDIISLHHSRRWCMTAYRIWDAIAADPELVAVSGVRMKKSAFFFPYAIPDDQVQFQKMLDIEKSGVRGFLHSASLIQHYGINPSHVVADAYELLAPIIDTDQAMTWLMDLVESKGATFVTETIHGDIFDHELELRQRFHADVIINATGLAGYETAGDASCYPIRGGLVRVINDGVGFPRVDAALSISADAGYGANEIVFIVPRSDRVLLLGGISEPHQWDLDHRLDTPIIQRMRERCEDFLPVLKNAQLDPDYPLAQGLRPFRGSNVRVERELRRHGDASTPLGAAVSRIVHNYGHGGAGWSLSFGCAEDVLHLVEEALNDLPPRPMTLDGRNYKSIPDRKDMARL</sequence>
<keyword evidence="3" id="KW-0285">Flavoprotein</keyword>
<dbReference type="PANTHER" id="PTHR11530:SF25">
    <property type="entry name" value="FAD DEPENDENT OXIDOREDUCTASE DOMAIN-CONTAINING PROTEIN"/>
    <property type="match status" value="1"/>
</dbReference>
<protein>
    <recommendedName>
        <fullName evidence="8">FAD dependent oxidoreductase domain-containing protein</fullName>
    </recommendedName>
</protein>
<evidence type="ECO:0000256" key="4">
    <source>
        <dbReference type="ARBA" id="ARBA00022827"/>
    </source>
</evidence>
<dbReference type="EMBL" id="SKBQ01000047">
    <property type="protein sequence ID" value="TPX11664.1"/>
    <property type="molecule type" value="Genomic_DNA"/>
</dbReference>
<organism evidence="9 10">
    <name type="scientific">Thyridium curvatum</name>
    <dbReference type="NCBI Taxonomy" id="1093900"/>
    <lineage>
        <taxon>Eukaryota</taxon>
        <taxon>Fungi</taxon>
        <taxon>Dikarya</taxon>
        <taxon>Ascomycota</taxon>
        <taxon>Pezizomycotina</taxon>
        <taxon>Sordariomycetes</taxon>
        <taxon>Sordariomycetidae</taxon>
        <taxon>Thyridiales</taxon>
        <taxon>Thyridiaceae</taxon>
        <taxon>Thyridium</taxon>
    </lineage>
</organism>
<gene>
    <name evidence="9" type="ORF">E0L32_007643</name>
</gene>
<name>A0A507AYY8_9PEZI</name>
<evidence type="ECO:0000256" key="7">
    <source>
        <dbReference type="SAM" id="MobiDB-lite"/>
    </source>
</evidence>
<dbReference type="AlphaFoldDB" id="A0A507AYY8"/>
<dbReference type="GO" id="GO:0019478">
    <property type="term" value="P:D-amino acid catabolic process"/>
    <property type="evidence" value="ECO:0007669"/>
    <property type="project" value="TreeGrafter"/>
</dbReference>
<keyword evidence="10" id="KW-1185">Reference proteome</keyword>
<evidence type="ECO:0000256" key="5">
    <source>
        <dbReference type="ARBA" id="ARBA00023002"/>
    </source>
</evidence>
<dbReference type="GO" id="GO:0005737">
    <property type="term" value="C:cytoplasm"/>
    <property type="evidence" value="ECO:0007669"/>
    <property type="project" value="TreeGrafter"/>
</dbReference>
<accession>A0A507AYY8</accession>
<dbReference type="GeneID" id="41975090"/>
<proteinExistence type="inferred from homology"/>
<dbReference type="InParanoid" id="A0A507AYY8"/>
<dbReference type="Gene3D" id="3.30.9.10">
    <property type="entry name" value="D-Amino Acid Oxidase, subunit A, domain 2"/>
    <property type="match status" value="1"/>
</dbReference>
<evidence type="ECO:0000256" key="2">
    <source>
        <dbReference type="ARBA" id="ARBA00006730"/>
    </source>
</evidence>
<feature type="binding site" evidence="6">
    <location>
        <begin position="62"/>
        <end position="63"/>
    </location>
    <ligand>
        <name>FAD</name>
        <dbReference type="ChEBI" id="CHEBI:57692"/>
    </ligand>
</feature>
<dbReference type="PANTHER" id="PTHR11530">
    <property type="entry name" value="D-AMINO ACID OXIDASE"/>
    <property type="match status" value="1"/>
</dbReference>
<dbReference type="Pfam" id="PF01266">
    <property type="entry name" value="DAO"/>
    <property type="match status" value="1"/>
</dbReference>
<dbReference type="SUPFAM" id="SSF54373">
    <property type="entry name" value="FAD-linked reductases, C-terminal domain"/>
    <property type="match status" value="1"/>
</dbReference>
<evidence type="ECO:0000256" key="3">
    <source>
        <dbReference type="ARBA" id="ARBA00022630"/>
    </source>
</evidence>
<reference evidence="9 10" key="1">
    <citation type="submission" date="2019-06" db="EMBL/GenBank/DDBJ databases">
        <title>Draft genome sequence of the filamentous fungus Phialemoniopsis curvata isolated from diesel fuel.</title>
        <authorList>
            <person name="Varaljay V.A."/>
            <person name="Lyon W.J."/>
            <person name="Crouch A.L."/>
            <person name="Drake C.E."/>
            <person name="Hollomon J.M."/>
            <person name="Nadeau L.J."/>
            <person name="Nunn H.S."/>
            <person name="Stevenson B.S."/>
            <person name="Bojanowski C.L."/>
            <person name="Crookes-Goodson W.J."/>
        </authorList>
    </citation>
    <scope>NUCLEOTIDE SEQUENCE [LARGE SCALE GENOMIC DNA]</scope>
    <source>
        <strain evidence="9 10">D216</strain>
    </source>
</reference>
<feature type="binding site" evidence="6">
    <location>
        <position position="340"/>
    </location>
    <ligand>
        <name>D-dopa</name>
        <dbReference type="ChEBI" id="CHEBI:149689"/>
    </ligand>
</feature>
<evidence type="ECO:0000256" key="6">
    <source>
        <dbReference type="PIRSR" id="PIRSR000189-1"/>
    </source>
</evidence>
<dbReference type="OrthoDB" id="2015447at2759"/>
<comment type="cofactor">
    <cofactor evidence="1 6">
        <name>FAD</name>
        <dbReference type="ChEBI" id="CHEBI:57692"/>
    </cofactor>
</comment>
<dbReference type="STRING" id="1093900.A0A507AYY8"/>
<dbReference type="Gene3D" id="3.40.50.720">
    <property type="entry name" value="NAD(P)-binding Rossmann-like Domain"/>
    <property type="match status" value="1"/>
</dbReference>
<dbReference type="RefSeq" id="XP_030993375.1">
    <property type="nucleotide sequence ID" value="XM_031142410.1"/>
</dbReference>
<dbReference type="GO" id="GO:0003884">
    <property type="term" value="F:D-amino-acid oxidase activity"/>
    <property type="evidence" value="ECO:0007669"/>
    <property type="project" value="InterPro"/>
</dbReference>
<evidence type="ECO:0000256" key="1">
    <source>
        <dbReference type="ARBA" id="ARBA00001974"/>
    </source>
</evidence>
<evidence type="ECO:0000313" key="10">
    <source>
        <dbReference type="Proteomes" id="UP000319257"/>
    </source>
</evidence>
<evidence type="ECO:0000313" key="9">
    <source>
        <dbReference type="EMBL" id="TPX11664.1"/>
    </source>
</evidence>
<feature type="compositionally biased region" description="Basic and acidic residues" evidence="7">
    <location>
        <begin position="417"/>
        <end position="426"/>
    </location>
</feature>
<dbReference type="PROSITE" id="PS00677">
    <property type="entry name" value="DAO"/>
    <property type="match status" value="1"/>
</dbReference>
<dbReference type="GO" id="GO:0071949">
    <property type="term" value="F:FAD binding"/>
    <property type="evidence" value="ECO:0007669"/>
    <property type="project" value="InterPro"/>
</dbReference>
<dbReference type="InterPro" id="IPR006181">
    <property type="entry name" value="D-amino_acid_oxidase_CS"/>
</dbReference>
<dbReference type="InterPro" id="IPR006076">
    <property type="entry name" value="FAD-dep_OxRdtase"/>
</dbReference>
<feature type="binding site" evidence="6">
    <location>
        <position position="227"/>
    </location>
    <ligand>
        <name>FAD</name>
        <dbReference type="ChEBI" id="CHEBI:57692"/>
    </ligand>
</feature>
<keyword evidence="4 6" id="KW-0274">FAD</keyword>
<comment type="similarity">
    <text evidence="2">Belongs to the DAMOX/DASOX family.</text>
</comment>